<proteinExistence type="inferred from homology"/>
<dbReference type="AlphaFoldDB" id="A0A1I7RLI8"/>
<dbReference type="UniPathway" id="UPA00344"/>
<dbReference type="SUPFAM" id="SSF52540">
    <property type="entry name" value="P-loop containing nucleoside triphosphate hydrolases"/>
    <property type="match status" value="1"/>
</dbReference>
<dbReference type="InterPro" id="IPR027417">
    <property type="entry name" value="P-loop_NTPase"/>
</dbReference>
<accession>A0A1I7RLI8</accession>
<dbReference type="SUPFAM" id="SSF54690">
    <property type="entry name" value="Molybdopterin synthase subunit MoaE"/>
    <property type="match status" value="1"/>
</dbReference>
<dbReference type="Proteomes" id="UP000095284">
    <property type="component" value="Unplaced"/>
</dbReference>
<dbReference type="eggNOG" id="KOG3307">
    <property type="taxonomic scope" value="Eukaryota"/>
</dbReference>
<evidence type="ECO:0000313" key="5">
    <source>
        <dbReference type="Proteomes" id="UP000095284"/>
    </source>
</evidence>
<protein>
    <recommendedName>
        <fullName evidence="4">Molybdopterin synthase catalytic subunit</fullName>
        <ecNumber evidence="4">2.8.1.12</ecNumber>
    </recommendedName>
    <alternativeName>
        <fullName evidence="4">Molybdenum cofactor synthesis protein 2 large subunit</fullName>
    </alternativeName>
    <alternativeName>
        <fullName evidence="4">Molybdenum cofactor synthesis protein 2B</fullName>
        <shortName evidence="4">MOCS2B</shortName>
    </alternativeName>
</protein>
<feature type="binding site" evidence="4">
    <location>
        <begin position="284"/>
        <end position="285"/>
    </location>
    <ligand>
        <name>substrate</name>
    </ligand>
</feature>
<keyword evidence="2 4" id="KW-0808">Transferase</keyword>
<evidence type="ECO:0000256" key="3">
    <source>
        <dbReference type="ARBA" id="ARBA00023150"/>
    </source>
</evidence>
<dbReference type="GO" id="GO:0006777">
    <property type="term" value="P:Mo-molybdopterin cofactor biosynthetic process"/>
    <property type="evidence" value="ECO:0007669"/>
    <property type="project" value="UniProtKB-UniRule"/>
</dbReference>
<dbReference type="Gene3D" id="3.90.1170.40">
    <property type="entry name" value="Molybdopterin biosynthesis MoaE subunit"/>
    <property type="match status" value="1"/>
</dbReference>
<dbReference type="EC" id="2.8.1.12" evidence="4"/>
<dbReference type="GO" id="GO:1990140">
    <property type="term" value="C:molybdopterin synthase complex"/>
    <property type="evidence" value="ECO:0007669"/>
    <property type="project" value="UniProtKB-UniRule"/>
</dbReference>
<feature type="binding site" evidence="4">
    <location>
        <position position="300"/>
    </location>
    <ligand>
        <name>substrate</name>
    </ligand>
</feature>
<comment type="catalytic activity">
    <reaction evidence="4">
        <text>2 [molybdopterin-synthase sulfur-carrier protein]-C-terminal-Gly-aminoethanethioate + cyclic pyranopterin phosphate + H2O = molybdopterin + 2 [molybdopterin-synthase sulfur-carrier protein]-C-terminal Gly-Gly + 2 H(+)</text>
        <dbReference type="Rhea" id="RHEA:26333"/>
        <dbReference type="Rhea" id="RHEA-COMP:12202"/>
        <dbReference type="Rhea" id="RHEA-COMP:19907"/>
        <dbReference type="ChEBI" id="CHEBI:15377"/>
        <dbReference type="ChEBI" id="CHEBI:15378"/>
        <dbReference type="ChEBI" id="CHEBI:58698"/>
        <dbReference type="ChEBI" id="CHEBI:59648"/>
        <dbReference type="ChEBI" id="CHEBI:90778"/>
        <dbReference type="ChEBI" id="CHEBI:232372"/>
        <dbReference type="EC" id="2.8.1.12"/>
    </reaction>
</comment>
<evidence type="ECO:0000256" key="1">
    <source>
        <dbReference type="ARBA" id="ARBA00022490"/>
    </source>
</evidence>
<dbReference type="WBParaSite" id="BXY_0157300.1">
    <property type="protein sequence ID" value="BXY_0157300.1"/>
    <property type="gene ID" value="BXY_0157300"/>
</dbReference>
<comment type="subcellular location">
    <subcellularLocation>
        <location evidence="4">Cytoplasm</location>
    </subcellularLocation>
</comment>
<keyword evidence="1 4" id="KW-0963">Cytoplasm</keyword>
<dbReference type="PANTHER" id="PTHR23404">
    <property type="entry name" value="MOLYBDOPTERIN SYNTHASE RELATED"/>
    <property type="match status" value="1"/>
</dbReference>
<dbReference type="FunFam" id="3.90.1170.40:FF:000002">
    <property type="entry name" value="Molybdopterin synthase catalytic subunit"/>
    <property type="match status" value="1"/>
</dbReference>
<dbReference type="Pfam" id="PF13238">
    <property type="entry name" value="AAA_18"/>
    <property type="match status" value="1"/>
</dbReference>
<dbReference type="HAMAP" id="MF_03052">
    <property type="entry name" value="MOC2B"/>
    <property type="match status" value="1"/>
</dbReference>
<comment type="subunit">
    <text evidence="4">Heterotetramer; composed of 2 small (MOCS2A) and 2 large (MOCS2B) subunits.</text>
</comment>
<dbReference type="Pfam" id="PF02391">
    <property type="entry name" value="MoaE"/>
    <property type="match status" value="1"/>
</dbReference>
<dbReference type="InterPro" id="IPR003448">
    <property type="entry name" value="Mopterin_biosynth_MoaE"/>
</dbReference>
<evidence type="ECO:0000256" key="2">
    <source>
        <dbReference type="ARBA" id="ARBA00022679"/>
    </source>
</evidence>
<sequence length="329" mass="37718">MGKVFGIAGCTNAGKTTLSKNLTDKIANVYGYDVIHLLQDDFFHEKEKVARIPHSTNKAIVFYDYDSCQALDISRMKNAVIEARDHHDLVILEGNLLTLMPEMIEIIDEMVFLSLDKATCEDRRVQRTDYDPPDLPGYFEQVVWPAYEDTLRAAQRIGGNVEIVEGNREDLINYALIKVFECFNNFVRLTHEEISVEEVSNIISSDQSGGQSLFIGTTRNNFEDKKVVSLSYEAYEPMAYQELWLICKETRARFPDLHRICIYHLLGDCPVGKKSVVIGTSSSHRKDAIHATEFIIDNLKARVPIWKKEIYDQGESKWKENQESLNHLF</sequence>
<dbReference type="InterPro" id="IPR036563">
    <property type="entry name" value="MoaE_sf"/>
</dbReference>
<dbReference type="InterPro" id="IPR028888">
    <property type="entry name" value="MOCS2B_euk"/>
</dbReference>
<feature type="binding site" evidence="4">
    <location>
        <begin position="307"/>
        <end position="309"/>
    </location>
    <ligand>
        <name>substrate</name>
    </ligand>
</feature>
<evidence type="ECO:0000256" key="4">
    <source>
        <dbReference type="HAMAP-Rule" id="MF_03052"/>
    </source>
</evidence>
<dbReference type="GO" id="GO:0030366">
    <property type="term" value="F:molybdopterin synthase activity"/>
    <property type="evidence" value="ECO:0007669"/>
    <property type="project" value="UniProtKB-UniRule"/>
</dbReference>
<dbReference type="eggNOG" id="KOG3308">
    <property type="taxonomic scope" value="Eukaryota"/>
</dbReference>
<keyword evidence="3 4" id="KW-0501">Molybdenum cofactor biosynthesis</keyword>
<dbReference type="CDD" id="cd00756">
    <property type="entry name" value="MoaE"/>
    <property type="match status" value="1"/>
</dbReference>
<name>A0A1I7RLI8_BURXY</name>
<organism evidence="5 6">
    <name type="scientific">Bursaphelenchus xylophilus</name>
    <name type="common">Pinewood nematode worm</name>
    <name type="synonym">Aphelenchoides xylophilus</name>
    <dbReference type="NCBI Taxonomy" id="6326"/>
    <lineage>
        <taxon>Eukaryota</taxon>
        <taxon>Metazoa</taxon>
        <taxon>Ecdysozoa</taxon>
        <taxon>Nematoda</taxon>
        <taxon>Chromadorea</taxon>
        <taxon>Rhabditida</taxon>
        <taxon>Tylenchina</taxon>
        <taxon>Tylenchomorpha</taxon>
        <taxon>Aphelenchoidea</taxon>
        <taxon>Aphelenchoididae</taxon>
        <taxon>Bursaphelenchus</taxon>
    </lineage>
</organism>
<comment type="function">
    <text evidence="4">Catalytic subunit of the molybdopterin synthase complex, a complex that catalyzes the conversion of precursor Z into molybdopterin. Acts by mediating the incorporation of 2 sulfur atoms from thiocarboxylated MOCS2A into precursor Z to generate a dithiolene group.</text>
</comment>
<comment type="pathway">
    <text evidence="4">Cofactor biosynthesis; molybdopterin biosynthesis.</text>
</comment>
<dbReference type="Gene3D" id="3.40.50.300">
    <property type="entry name" value="P-loop containing nucleotide triphosphate hydrolases"/>
    <property type="match status" value="1"/>
</dbReference>
<reference evidence="6" key="1">
    <citation type="submission" date="2016-11" db="UniProtKB">
        <authorList>
            <consortium name="WormBaseParasite"/>
        </authorList>
    </citation>
    <scope>IDENTIFICATION</scope>
</reference>
<evidence type="ECO:0000313" key="6">
    <source>
        <dbReference type="WBParaSite" id="BXY_0157300.1"/>
    </source>
</evidence>
<comment type="similarity">
    <text evidence="4">Belongs to the MoaE family. MOCS2B subfamily.</text>
</comment>